<evidence type="ECO:0008006" key="4">
    <source>
        <dbReference type="Google" id="ProtNLM"/>
    </source>
</evidence>
<keyword evidence="1" id="KW-0732">Signal</keyword>
<dbReference type="Gramene" id="TKV93022">
    <property type="protein sequence ID" value="TKV93022"/>
    <property type="gene ID" value="SEVIR_9G199550v2"/>
</dbReference>
<evidence type="ECO:0000256" key="1">
    <source>
        <dbReference type="SAM" id="SignalP"/>
    </source>
</evidence>
<evidence type="ECO:0000313" key="2">
    <source>
        <dbReference type="EMBL" id="TKV93022.1"/>
    </source>
</evidence>
<dbReference type="AlphaFoldDB" id="A0A4U6SZW6"/>
<name>A0A4U6SZW6_SETVI</name>
<dbReference type="EMBL" id="CM016560">
    <property type="protein sequence ID" value="TKV93022.1"/>
    <property type="molecule type" value="Genomic_DNA"/>
</dbReference>
<accession>A0A4U6SZW6</accession>
<feature type="signal peptide" evidence="1">
    <location>
        <begin position="1"/>
        <end position="17"/>
    </location>
</feature>
<organism evidence="2 3">
    <name type="scientific">Setaria viridis</name>
    <name type="common">Green bristlegrass</name>
    <name type="synonym">Setaria italica subsp. viridis</name>
    <dbReference type="NCBI Taxonomy" id="4556"/>
    <lineage>
        <taxon>Eukaryota</taxon>
        <taxon>Viridiplantae</taxon>
        <taxon>Streptophyta</taxon>
        <taxon>Embryophyta</taxon>
        <taxon>Tracheophyta</taxon>
        <taxon>Spermatophyta</taxon>
        <taxon>Magnoliopsida</taxon>
        <taxon>Liliopsida</taxon>
        <taxon>Poales</taxon>
        <taxon>Poaceae</taxon>
        <taxon>PACMAD clade</taxon>
        <taxon>Panicoideae</taxon>
        <taxon>Panicodae</taxon>
        <taxon>Paniceae</taxon>
        <taxon>Cenchrinae</taxon>
        <taxon>Setaria</taxon>
    </lineage>
</organism>
<keyword evidence="3" id="KW-1185">Reference proteome</keyword>
<reference evidence="2" key="1">
    <citation type="submission" date="2019-03" db="EMBL/GenBank/DDBJ databases">
        <title>WGS assembly of Setaria viridis.</title>
        <authorList>
            <person name="Huang P."/>
            <person name="Jenkins J."/>
            <person name="Grimwood J."/>
            <person name="Barry K."/>
            <person name="Healey A."/>
            <person name="Mamidi S."/>
            <person name="Sreedasyam A."/>
            <person name="Shu S."/>
            <person name="Feldman M."/>
            <person name="Wu J."/>
            <person name="Yu Y."/>
            <person name="Chen C."/>
            <person name="Johnson J."/>
            <person name="Rokhsar D."/>
            <person name="Baxter I."/>
            <person name="Schmutz J."/>
            <person name="Brutnell T."/>
            <person name="Kellogg E."/>
        </authorList>
    </citation>
    <scope>NUCLEOTIDE SEQUENCE [LARGE SCALE GENOMIC DNA]</scope>
</reference>
<protein>
    <recommendedName>
        <fullName evidence="4">Secreted protein</fullName>
    </recommendedName>
</protein>
<dbReference type="Proteomes" id="UP000298652">
    <property type="component" value="Chromosome 9"/>
</dbReference>
<feature type="chain" id="PRO_5020680159" description="Secreted protein" evidence="1">
    <location>
        <begin position="18"/>
        <end position="65"/>
    </location>
</feature>
<gene>
    <name evidence="2" type="ORF">SEVIR_9G199550v2</name>
</gene>
<evidence type="ECO:0000313" key="3">
    <source>
        <dbReference type="Proteomes" id="UP000298652"/>
    </source>
</evidence>
<sequence>MSLSLLSCLSIFPASRSAPALPPAHASHRVVLPVVRCTPPLSSCSSSIPTCIRNSSGGGGPHPAE</sequence>
<proteinExistence type="predicted"/>